<feature type="region of interest" description="Disordered" evidence="7">
    <location>
        <begin position="114"/>
        <end position="167"/>
    </location>
</feature>
<comment type="similarity">
    <text evidence="2">Belongs to the MmpS family.</text>
</comment>
<evidence type="ECO:0000256" key="4">
    <source>
        <dbReference type="ARBA" id="ARBA00022692"/>
    </source>
</evidence>
<dbReference type="InterPro" id="IPR008693">
    <property type="entry name" value="MmpS"/>
</dbReference>
<evidence type="ECO:0000256" key="2">
    <source>
        <dbReference type="ARBA" id="ARBA00007531"/>
    </source>
</evidence>
<keyword evidence="3" id="KW-1003">Cell membrane</keyword>
<keyword evidence="10" id="KW-1185">Reference proteome</keyword>
<dbReference type="Gene3D" id="2.60.40.2880">
    <property type="entry name" value="MmpS1-5, C-terminal soluble domain"/>
    <property type="match status" value="1"/>
</dbReference>
<evidence type="ECO:0000256" key="1">
    <source>
        <dbReference type="ARBA" id="ARBA00004236"/>
    </source>
</evidence>
<evidence type="ECO:0000256" key="5">
    <source>
        <dbReference type="ARBA" id="ARBA00022989"/>
    </source>
</evidence>
<organism evidence="9 10">
    <name type="scientific">Mycolicibacterium confluentis</name>
    <dbReference type="NCBI Taxonomy" id="28047"/>
    <lineage>
        <taxon>Bacteria</taxon>
        <taxon>Bacillati</taxon>
        <taxon>Actinomycetota</taxon>
        <taxon>Actinomycetes</taxon>
        <taxon>Mycobacteriales</taxon>
        <taxon>Mycobacteriaceae</taxon>
        <taxon>Mycolicibacterium</taxon>
    </lineage>
</organism>
<feature type="compositionally biased region" description="Polar residues" evidence="7">
    <location>
        <begin position="61"/>
        <end position="73"/>
    </location>
</feature>
<dbReference type="OrthoDB" id="4753136at2"/>
<keyword evidence="6 8" id="KW-0472">Membrane</keyword>
<dbReference type="InterPro" id="IPR038468">
    <property type="entry name" value="MmpS_C"/>
</dbReference>
<keyword evidence="5 8" id="KW-1133">Transmembrane helix</keyword>
<feature type="region of interest" description="Disordered" evidence="7">
    <location>
        <begin position="1"/>
        <end position="80"/>
    </location>
</feature>
<dbReference type="RefSeq" id="WP_085152965.1">
    <property type="nucleotide sequence ID" value="NZ_AP022612.1"/>
</dbReference>
<reference evidence="9" key="2">
    <citation type="submission" date="2020-02" db="EMBL/GenBank/DDBJ databases">
        <authorList>
            <person name="Matsumoto Y."/>
            <person name="Motooka D."/>
            <person name="Nakamura S."/>
        </authorList>
    </citation>
    <scope>NUCLEOTIDE SEQUENCE</scope>
    <source>
        <strain evidence="9">JCM 13671</strain>
    </source>
</reference>
<evidence type="ECO:0000256" key="3">
    <source>
        <dbReference type="ARBA" id="ARBA00022475"/>
    </source>
</evidence>
<feature type="compositionally biased region" description="Low complexity" evidence="7">
    <location>
        <begin position="126"/>
        <end position="145"/>
    </location>
</feature>
<protein>
    <submittedName>
        <fullName evidence="9">Uncharacterized protein</fullName>
    </submittedName>
</protein>
<gene>
    <name evidence="9" type="ORF">MCNF_12660</name>
</gene>
<dbReference type="AlphaFoldDB" id="A0A7I7XU15"/>
<sequence length="252" mass="26557">MSDPQWPQGPDPRWSGWSPPTEPLGDRNTGNPDPAYAGQFSYPSYTPPPGQDATRQLPPHWTQTQYQAPGQDQSELPPEPPRSPRWLWLLAGAAVLLVIGLVVALVIANGASKQDSAVTPLPTMPQPTGSAPTTTTRTPPRTATSVPPPVPRVPTESPTTTESGPTQTVVYSVTGEGRAISITYVDSGGILQMEFNVVLPWTKEVTLSPPASTAASVTILNVGRDVTCTVTVDGQSVRERTSSGLTICAAAG</sequence>
<dbReference type="Proteomes" id="UP000466931">
    <property type="component" value="Chromosome"/>
</dbReference>
<proteinExistence type="inferred from homology"/>
<feature type="transmembrane region" description="Helical" evidence="8">
    <location>
        <begin position="86"/>
        <end position="108"/>
    </location>
</feature>
<dbReference type="EMBL" id="AP022612">
    <property type="protein sequence ID" value="BBZ32661.1"/>
    <property type="molecule type" value="Genomic_DNA"/>
</dbReference>
<feature type="compositionally biased region" description="Low complexity" evidence="7">
    <location>
        <begin position="153"/>
        <end position="167"/>
    </location>
</feature>
<reference evidence="9" key="1">
    <citation type="journal article" date="2019" name="Emerg. Microbes Infect.">
        <title>Comprehensive subspecies identification of 175 nontuberculous mycobacteria species based on 7547 genomic profiles.</title>
        <authorList>
            <person name="Matsumoto Y."/>
            <person name="Kinjo T."/>
            <person name="Motooka D."/>
            <person name="Nabeya D."/>
            <person name="Jung N."/>
            <person name="Uechi K."/>
            <person name="Horii T."/>
            <person name="Iida T."/>
            <person name="Fujita J."/>
            <person name="Nakamura S."/>
        </authorList>
    </citation>
    <scope>NUCLEOTIDE SEQUENCE [LARGE SCALE GENOMIC DNA]</scope>
    <source>
        <strain evidence="9">JCM 13671</strain>
    </source>
</reference>
<evidence type="ECO:0000313" key="9">
    <source>
        <dbReference type="EMBL" id="BBZ32661.1"/>
    </source>
</evidence>
<keyword evidence="4 8" id="KW-0812">Transmembrane</keyword>
<name>A0A7I7XU15_9MYCO</name>
<evidence type="ECO:0000256" key="7">
    <source>
        <dbReference type="SAM" id="MobiDB-lite"/>
    </source>
</evidence>
<comment type="subcellular location">
    <subcellularLocation>
        <location evidence="1">Cell membrane</location>
    </subcellularLocation>
</comment>
<dbReference type="GO" id="GO:0005886">
    <property type="term" value="C:plasma membrane"/>
    <property type="evidence" value="ECO:0007669"/>
    <property type="project" value="UniProtKB-SubCell"/>
</dbReference>
<dbReference type="Pfam" id="PF05423">
    <property type="entry name" value="Mycobact_memb"/>
    <property type="match status" value="1"/>
</dbReference>
<evidence type="ECO:0000313" key="10">
    <source>
        <dbReference type="Proteomes" id="UP000466931"/>
    </source>
</evidence>
<evidence type="ECO:0000256" key="8">
    <source>
        <dbReference type="SAM" id="Phobius"/>
    </source>
</evidence>
<accession>A0A7I7XU15</accession>
<evidence type="ECO:0000256" key="6">
    <source>
        <dbReference type="ARBA" id="ARBA00023136"/>
    </source>
</evidence>